<evidence type="ECO:0000256" key="4">
    <source>
        <dbReference type="ARBA" id="ARBA00022989"/>
    </source>
</evidence>
<feature type="transmembrane region" description="Helical" evidence="8">
    <location>
        <begin position="628"/>
        <end position="645"/>
    </location>
</feature>
<dbReference type="PANTHER" id="PTHR10877">
    <property type="entry name" value="POLYCYSTIN FAMILY MEMBER"/>
    <property type="match status" value="1"/>
</dbReference>
<feature type="domain" description="Polycystin" evidence="10">
    <location>
        <begin position="929"/>
        <end position="1000"/>
    </location>
</feature>
<sequence>MAGTSEHSNARKGLIPFDPNWQRVARDEIYRQRVYGTESGASEFIPLNDKRKLSLLSLVVYIVFILATYQFVRPRVPVRVNFQVNDAIRRSLKRQSYETDPTPKVWNDIENTEDLRSWLLYAFPRFLTPEVQGFNFPIGAIRFTLRRIQEEENEDRRFKSLAPMIWKNKNGIQLRDETSDRDATEPFGAYRDMDPFGDNRDRDWEERPEKRCDGGELLDLVEEVRYDRATVVKMCKDWCEDLFADSKPCRCWTLSGTYKCEFYYMPQEALQNYSTSGLTQGKAVASSELAPRVKQGDQDVTVFWPRMKHFTYRAGQDGWRNTPGFVMYLNIVPQEAIIAAAKMASIDESIVPPTQSQVVFKKIRDWIEGGLLSRRTAGLAIDFVTFNPNLEVFTWIQLTFQKEASGNIQKDVELTSLRIQNDDRQEEEVNMWNEIHLWDVVYISLVVVYFMWEFWELGQRNIKYFYSGWNWLTLVSLVFHILTLATRYVYLNRSNFTKTLTDLGHQLENQPQKLWTTEFEEQVDAFQEFLLLSSMNLLFVWLKLVHYLNDIVPRIGVLVDTIYRSMTPIVFLVIILADMFFGFVIWANIMFGKSAAPFKNFTASLYSCMELLFGQVDSYYDLEPLNPVTGIIFFFVYMFTFSFVLQNLSKAIVLVSYDDASEDRKRAAERRQRAAESDSSDWLGKRWNKLQVKITRFFTTKVDRGSSFDKDKLVRKYEKQKSSYRKSSTCFFLAYCLMYMVMTYQQMQIYWANTLTMSLSSAIEVPTFEKTNPISGQVSSSNNFSTIETRGDVMRFLRQVLPKVMFNSSAGMFGTEPNPLNTYASALPVKIDQLVINNWNIIVGRTKPVRISTRYANMTKVGNAHVGSLVTADAMRTQSKSDVLSAASVFSPELKEARDEYILNPKTRAFLMRSCNYTFAYAADSKDELNGYECMLSRDFQETQSILKDMFESEFITNQTSMVAVDFVIYNGYAEAFVYVAITFGFQPSGAITKDITTFTIRLDLYNGGTVLRAMLEVCIILITFFYLGQSFSSMYRDVSDFRRESRDCKDAQPQTCFQRALSIFRGITLHLVLDPFNLLDLVSSVMTVVTMVLWYTVVLMKLREFYFPERPVWDPSQATSGNWRSDSDVIFEFYQAGRRLRWFIRVCAANTVIILFRLLKYLQLFPRVRMMFKTLARGIQDICYIILTMLVILLGYVTMGHQWFGELRSEFSTMSDSVIACFEMFLGTFDYAQLRQSDTFKYMFFTSTYMILFRFMLINMFFAIIDKSFQEEDKERESMEQERQKEERLEEQRRSSHRSSPTGEGAFMRCLRSLRQRLSFRGGHSTEESSHPEDESQVAGEGEHIPSHSLAPSEGTLAHHEPSSNDQHASDTGESDERGVLSEGDIKRVDNWKHLPEEMRTWALKTANDINRDIEVWRKDRKDCEEGKEQRDLDTILVGAENAIKDKTRNKWKEALAMKKELRNKELKKLKEIHQDQEALAWYIMKREAELKKLEQAKAKKQDRFGEIVQAAKSLISSGDDDGVKALEDKK</sequence>
<gene>
    <name evidence="11" type="ORF">PBAH0796_LOCUS28626</name>
</gene>
<dbReference type="PANTHER" id="PTHR10877:SF183">
    <property type="entry name" value="AT14535P-RELATED"/>
    <property type="match status" value="1"/>
</dbReference>
<accession>A0A7S0FX01</accession>
<comment type="similarity">
    <text evidence="2">Belongs to the polycystin family.</text>
</comment>
<evidence type="ECO:0000256" key="5">
    <source>
        <dbReference type="ARBA" id="ARBA00023136"/>
    </source>
</evidence>
<dbReference type="EMBL" id="HBEG01047044">
    <property type="protein sequence ID" value="CAD8384938.1"/>
    <property type="molecule type" value="Transcribed_RNA"/>
</dbReference>
<evidence type="ECO:0000256" key="6">
    <source>
        <dbReference type="SAM" id="Coils"/>
    </source>
</evidence>
<dbReference type="Pfam" id="PF08016">
    <property type="entry name" value="PKD_channel"/>
    <property type="match status" value="2"/>
</dbReference>
<dbReference type="InterPro" id="IPR046791">
    <property type="entry name" value="Polycystin_dom"/>
</dbReference>
<feature type="transmembrane region" description="Helical" evidence="8">
    <location>
        <begin position="435"/>
        <end position="452"/>
    </location>
</feature>
<feature type="transmembrane region" description="Helical" evidence="8">
    <location>
        <begin position="53"/>
        <end position="72"/>
    </location>
</feature>
<feature type="compositionally biased region" description="Basic and acidic residues" evidence="7">
    <location>
        <begin position="1276"/>
        <end position="1295"/>
    </location>
</feature>
<dbReference type="InterPro" id="IPR013122">
    <property type="entry name" value="PKD1_2_channel"/>
</dbReference>
<feature type="transmembrane region" description="Helical" evidence="8">
    <location>
        <begin position="1143"/>
        <end position="1163"/>
    </location>
</feature>
<protein>
    <recommendedName>
        <fullName evidence="12">Polycystin cation channel PKD1/PKD2 domain-containing protein</fullName>
    </recommendedName>
</protein>
<feature type="region of interest" description="Disordered" evidence="7">
    <location>
        <begin position="1322"/>
        <end position="1384"/>
    </location>
</feature>
<feature type="transmembrane region" description="Helical" evidence="8">
    <location>
        <begin position="1010"/>
        <end position="1028"/>
    </location>
</feature>
<feature type="transmembrane region" description="Helical" evidence="8">
    <location>
        <begin position="1079"/>
        <end position="1098"/>
    </location>
</feature>
<organism evidence="11">
    <name type="scientific">Pyrodinium bahamense</name>
    <dbReference type="NCBI Taxonomy" id="73915"/>
    <lineage>
        <taxon>Eukaryota</taxon>
        <taxon>Sar</taxon>
        <taxon>Alveolata</taxon>
        <taxon>Dinophyceae</taxon>
        <taxon>Gonyaulacales</taxon>
        <taxon>Pyrocystaceae</taxon>
        <taxon>Pyrodinium</taxon>
    </lineage>
</organism>
<name>A0A7S0FX01_9DINO</name>
<proteinExistence type="inferred from homology"/>
<dbReference type="GO" id="GO:0016020">
    <property type="term" value="C:membrane"/>
    <property type="evidence" value="ECO:0007669"/>
    <property type="project" value="UniProtKB-SubCell"/>
</dbReference>
<dbReference type="InterPro" id="IPR051223">
    <property type="entry name" value="Polycystin"/>
</dbReference>
<evidence type="ECO:0008006" key="12">
    <source>
        <dbReference type="Google" id="ProtNLM"/>
    </source>
</evidence>
<evidence type="ECO:0000256" key="3">
    <source>
        <dbReference type="ARBA" id="ARBA00022692"/>
    </source>
</evidence>
<evidence type="ECO:0000256" key="7">
    <source>
        <dbReference type="SAM" id="MobiDB-lite"/>
    </source>
</evidence>
<feature type="compositionally biased region" description="Basic and acidic residues" evidence="7">
    <location>
        <begin position="1325"/>
        <end position="1335"/>
    </location>
</feature>
<feature type="transmembrane region" description="Helical" evidence="8">
    <location>
        <begin position="569"/>
        <end position="591"/>
    </location>
</feature>
<keyword evidence="5 8" id="KW-0472">Membrane</keyword>
<evidence type="ECO:0000313" key="11">
    <source>
        <dbReference type="EMBL" id="CAD8384938.1"/>
    </source>
</evidence>
<evidence type="ECO:0000256" key="2">
    <source>
        <dbReference type="ARBA" id="ARBA00007200"/>
    </source>
</evidence>
<feature type="transmembrane region" description="Helical" evidence="8">
    <location>
        <begin position="1183"/>
        <end position="1200"/>
    </location>
</feature>
<feature type="coiled-coil region" evidence="6">
    <location>
        <begin position="1458"/>
        <end position="1505"/>
    </location>
</feature>
<evidence type="ECO:0000256" key="8">
    <source>
        <dbReference type="SAM" id="Phobius"/>
    </source>
</evidence>
<keyword evidence="4 8" id="KW-1133">Transmembrane helix</keyword>
<dbReference type="Gene3D" id="1.10.287.70">
    <property type="match status" value="2"/>
</dbReference>
<evidence type="ECO:0000259" key="10">
    <source>
        <dbReference type="Pfam" id="PF20519"/>
    </source>
</evidence>
<reference evidence="11" key="1">
    <citation type="submission" date="2021-01" db="EMBL/GenBank/DDBJ databases">
        <authorList>
            <person name="Corre E."/>
            <person name="Pelletier E."/>
            <person name="Niang G."/>
            <person name="Scheremetjew M."/>
            <person name="Finn R."/>
            <person name="Kale V."/>
            <person name="Holt S."/>
            <person name="Cochrane G."/>
            <person name="Meng A."/>
            <person name="Brown T."/>
            <person name="Cohen L."/>
        </authorList>
    </citation>
    <scope>NUCLEOTIDE SEQUENCE</scope>
    <source>
        <strain evidence="11">Pbaha01</strain>
    </source>
</reference>
<dbReference type="Pfam" id="PF20519">
    <property type="entry name" value="Polycystin_dom"/>
    <property type="match status" value="1"/>
</dbReference>
<feature type="region of interest" description="Disordered" evidence="7">
    <location>
        <begin position="1276"/>
        <end position="1307"/>
    </location>
</feature>
<comment type="subcellular location">
    <subcellularLocation>
        <location evidence="1">Membrane</location>
        <topology evidence="1">Multi-pass membrane protein</topology>
    </subcellularLocation>
</comment>
<feature type="transmembrane region" description="Helical" evidence="8">
    <location>
        <begin position="1245"/>
        <end position="1266"/>
    </location>
</feature>
<feature type="domain" description="Polycystin cation channel PKD1/PKD2" evidence="9">
    <location>
        <begin position="431"/>
        <end position="658"/>
    </location>
</feature>
<feature type="compositionally biased region" description="Basic and acidic residues" evidence="7">
    <location>
        <begin position="1358"/>
        <end position="1384"/>
    </location>
</feature>
<keyword evidence="6" id="KW-0175">Coiled coil</keyword>
<feature type="transmembrane region" description="Helical" evidence="8">
    <location>
        <begin position="464"/>
        <end position="490"/>
    </location>
</feature>
<feature type="domain" description="Polycystin cation channel PKD1/PKD2" evidence="9">
    <location>
        <begin position="1145"/>
        <end position="1272"/>
    </location>
</feature>
<keyword evidence="3 8" id="KW-0812">Transmembrane</keyword>
<evidence type="ECO:0000259" key="9">
    <source>
        <dbReference type="Pfam" id="PF08016"/>
    </source>
</evidence>
<evidence type="ECO:0000256" key="1">
    <source>
        <dbReference type="ARBA" id="ARBA00004141"/>
    </source>
</evidence>
<feature type="transmembrane region" description="Helical" evidence="8">
    <location>
        <begin position="529"/>
        <end position="548"/>
    </location>
</feature>